<comment type="caution">
    <text evidence="1">The sequence shown here is derived from an EMBL/GenBank/DDBJ whole genome shotgun (WGS) entry which is preliminary data.</text>
</comment>
<dbReference type="EMBL" id="CAJHJT010000023">
    <property type="protein sequence ID" value="CAD7002017.1"/>
    <property type="molecule type" value="Genomic_DNA"/>
</dbReference>
<dbReference type="Proteomes" id="UP000606786">
    <property type="component" value="Unassembled WGS sequence"/>
</dbReference>
<reference evidence="1" key="1">
    <citation type="submission" date="2020-11" db="EMBL/GenBank/DDBJ databases">
        <authorList>
            <person name="Whitehead M."/>
        </authorList>
    </citation>
    <scope>NUCLEOTIDE SEQUENCE</scope>
    <source>
        <strain evidence="1">EGII</strain>
    </source>
</reference>
<gene>
    <name evidence="1" type="ORF">CCAP1982_LOCUS10505</name>
</gene>
<protein>
    <submittedName>
        <fullName evidence="1">(Mediterranean fruit fly) hypothetical protein</fullName>
    </submittedName>
</protein>
<dbReference type="AlphaFoldDB" id="A0A811UWD4"/>
<keyword evidence="2" id="KW-1185">Reference proteome</keyword>
<evidence type="ECO:0000313" key="1">
    <source>
        <dbReference type="EMBL" id="CAD7002017.1"/>
    </source>
</evidence>
<sequence>MQSKIHAVSTILISKETYASETRLGIRKGPPETPMTHRTVFGWVLFGKIDGNLAGASSEADFLDLQRVVSSILCEDGFEFRKWAMLTRKQFHTT</sequence>
<accession>A0A811UWD4</accession>
<organism evidence="1 2">
    <name type="scientific">Ceratitis capitata</name>
    <name type="common">Mediterranean fruit fly</name>
    <name type="synonym">Tephritis capitata</name>
    <dbReference type="NCBI Taxonomy" id="7213"/>
    <lineage>
        <taxon>Eukaryota</taxon>
        <taxon>Metazoa</taxon>
        <taxon>Ecdysozoa</taxon>
        <taxon>Arthropoda</taxon>
        <taxon>Hexapoda</taxon>
        <taxon>Insecta</taxon>
        <taxon>Pterygota</taxon>
        <taxon>Neoptera</taxon>
        <taxon>Endopterygota</taxon>
        <taxon>Diptera</taxon>
        <taxon>Brachycera</taxon>
        <taxon>Muscomorpha</taxon>
        <taxon>Tephritoidea</taxon>
        <taxon>Tephritidae</taxon>
        <taxon>Ceratitis</taxon>
        <taxon>Ceratitis</taxon>
    </lineage>
</organism>
<name>A0A811UWD4_CERCA</name>
<evidence type="ECO:0000313" key="2">
    <source>
        <dbReference type="Proteomes" id="UP000606786"/>
    </source>
</evidence>
<proteinExistence type="predicted"/>